<comment type="caution">
    <text evidence="2">The sequence shown here is derived from an EMBL/GenBank/DDBJ whole genome shotgun (WGS) entry which is preliminary data.</text>
</comment>
<protein>
    <submittedName>
        <fullName evidence="2">Uncharacterized protein</fullName>
    </submittedName>
</protein>
<accession>A0A0W0Y6I1</accession>
<keyword evidence="1" id="KW-0040">ANK repeat</keyword>
<dbReference type="PROSITE" id="PS50088">
    <property type="entry name" value="ANK_REPEAT"/>
    <property type="match status" value="1"/>
</dbReference>
<dbReference type="InterPro" id="IPR002110">
    <property type="entry name" value="Ankyrin_rpt"/>
</dbReference>
<feature type="repeat" description="ANK" evidence="1">
    <location>
        <begin position="184"/>
        <end position="216"/>
    </location>
</feature>
<dbReference type="RefSeq" id="WP_058507182.1">
    <property type="nucleotide sequence ID" value="NZ_CAAAIK010000003.1"/>
</dbReference>
<dbReference type="PATRIC" id="fig|45073.5.peg.1164"/>
<name>A0A0W0Y6I1_9GAMM</name>
<organism evidence="2 3">
    <name type="scientific">Legionella quinlivanii</name>
    <dbReference type="NCBI Taxonomy" id="45073"/>
    <lineage>
        <taxon>Bacteria</taxon>
        <taxon>Pseudomonadati</taxon>
        <taxon>Pseudomonadota</taxon>
        <taxon>Gammaproteobacteria</taxon>
        <taxon>Legionellales</taxon>
        <taxon>Legionellaceae</taxon>
        <taxon>Legionella</taxon>
    </lineage>
</organism>
<reference evidence="2 3" key="1">
    <citation type="submission" date="2015-11" db="EMBL/GenBank/DDBJ databases">
        <title>Genomic analysis of 38 Legionella species identifies large and diverse effector repertoires.</title>
        <authorList>
            <person name="Burstein D."/>
            <person name="Amaro F."/>
            <person name="Zusman T."/>
            <person name="Lifshitz Z."/>
            <person name="Cohen O."/>
            <person name="Gilbert J.A."/>
            <person name="Pupko T."/>
            <person name="Shuman H.A."/>
            <person name="Segal G."/>
        </authorList>
    </citation>
    <scope>NUCLEOTIDE SEQUENCE [LARGE SCALE GENOMIC DNA]</scope>
    <source>
        <strain evidence="2 3">CDC#1442-AUS-E</strain>
    </source>
</reference>
<dbReference type="OrthoDB" id="5652302at2"/>
<evidence type="ECO:0000256" key="1">
    <source>
        <dbReference type="PROSITE-ProRule" id="PRU00023"/>
    </source>
</evidence>
<dbReference type="InterPro" id="IPR036770">
    <property type="entry name" value="Ankyrin_rpt-contain_sf"/>
</dbReference>
<dbReference type="STRING" id="45073.Lqui_1102"/>
<dbReference type="SUPFAM" id="SSF48403">
    <property type="entry name" value="Ankyrin repeat"/>
    <property type="match status" value="1"/>
</dbReference>
<gene>
    <name evidence="2" type="ORF">Lqui_1102</name>
</gene>
<evidence type="ECO:0000313" key="2">
    <source>
        <dbReference type="EMBL" id="KTD52258.1"/>
    </source>
</evidence>
<dbReference type="AlphaFoldDB" id="A0A0W0Y6I1"/>
<dbReference type="Proteomes" id="UP000054618">
    <property type="component" value="Unassembled WGS sequence"/>
</dbReference>
<dbReference type="EMBL" id="LNYS01000006">
    <property type="protein sequence ID" value="KTD52258.1"/>
    <property type="molecule type" value="Genomic_DNA"/>
</dbReference>
<sequence length="300" mass="34739">MIIEKAILFRYKKNATTDDPDIDLLFDVISQYIKEMNWIYEGLASQQEIHKLREQRKLKVNCFMLTNFFIHMSKQIGISPDECFPVTIPNFVSTTNDLYIQGSYKPFDPTYCANSDGLYEFDVHCIAMVNHACFDLLLQAKYPLVNDGADIYSSLSLTMGNDQLADFKLSLPYLTDIDEKCPLTGWTLLHQALNQGKFDFALELLKNGAHDNVFDNARTTPLDILNNRLYDPSVSLEFLSKAKEYQDLKIELIVKKRKEQLETENKAARTIQSFWRKRHNTSNISETQELSQNIDLQFNF</sequence>
<dbReference type="PROSITE" id="PS50297">
    <property type="entry name" value="ANK_REP_REGION"/>
    <property type="match status" value="1"/>
</dbReference>
<keyword evidence="3" id="KW-1185">Reference proteome</keyword>
<evidence type="ECO:0000313" key="3">
    <source>
        <dbReference type="Proteomes" id="UP000054618"/>
    </source>
</evidence>
<dbReference type="Gene3D" id="1.25.40.20">
    <property type="entry name" value="Ankyrin repeat-containing domain"/>
    <property type="match status" value="1"/>
</dbReference>
<proteinExistence type="predicted"/>